<feature type="non-terminal residue" evidence="1">
    <location>
        <position position="1"/>
    </location>
</feature>
<protein>
    <submittedName>
        <fullName evidence="1">11862_t:CDS:1</fullName>
    </submittedName>
</protein>
<evidence type="ECO:0000313" key="1">
    <source>
        <dbReference type="EMBL" id="CAG8735121.1"/>
    </source>
</evidence>
<proteinExistence type="predicted"/>
<comment type="caution">
    <text evidence="1">The sequence shown here is derived from an EMBL/GenBank/DDBJ whole genome shotgun (WGS) entry which is preliminary data.</text>
</comment>
<dbReference type="Proteomes" id="UP000789525">
    <property type="component" value="Unassembled WGS sequence"/>
</dbReference>
<reference evidence="1" key="1">
    <citation type="submission" date="2021-06" db="EMBL/GenBank/DDBJ databases">
        <authorList>
            <person name="Kallberg Y."/>
            <person name="Tangrot J."/>
            <person name="Rosling A."/>
        </authorList>
    </citation>
    <scope>NUCLEOTIDE SEQUENCE</scope>
    <source>
        <strain evidence="1">CL356</strain>
    </source>
</reference>
<gene>
    <name evidence="1" type="ORF">ACOLOM_LOCUS11869</name>
</gene>
<keyword evidence="2" id="KW-1185">Reference proteome</keyword>
<dbReference type="EMBL" id="CAJVPT010044857">
    <property type="protein sequence ID" value="CAG8735121.1"/>
    <property type="molecule type" value="Genomic_DNA"/>
</dbReference>
<evidence type="ECO:0000313" key="2">
    <source>
        <dbReference type="Proteomes" id="UP000789525"/>
    </source>
</evidence>
<feature type="non-terminal residue" evidence="1">
    <location>
        <position position="385"/>
    </location>
</feature>
<name>A0ACA9Q4B8_9GLOM</name>
<organism evidence="1 2">
    <name type="scientific">Acaulospora colombiana</name>
    <dbReference type="NCBI Taxonomy" id="27376"/>
    <lineage>
        <taxon>Eukaryota</taxon>
        <taxon>Fungi</taxon>
        <taxon>Fungi incertae sedis</taxon>
        <taxon>Mucoromycota</taxon>
        <taxon>Glomeromycotina</taxon>
        <taxon>Glomeromycetes</taxon>
        <taxon>Diversisporales</taxon>
        <taxon>Acaulosporaceae</taxon>
        <taxon>Acaulospora</taxon>
    </lineage>
</organism>
<accession>A0ACA9Q4B8</accession>
<sequence length="385" mass="43842">GYRLISTGIAFGSRTTVFEGLDTEIKFQYIETDTRILRTASLNHIHDQAPCPGAIQIKSQTTPLQEADKVIVKLERSKQRSATETRQRTCPVMIDRGMSLMTVETPQAALIAIYDLLEGKTSYPQAFTVLRASKLMKTKIKGLHFATSLIGENGPDPKAERLQTPLILIDFDMGEVLNDETKGGPKPRTGTPIFMAGVVRSGKINEGPHYFPPMPQLQAGLENYLKHLPSRLEAFPPNQEADKRLHDDMILEKFQHELRYDAESVFWLLLWWAIQAKPEASDSDEDFIPKAIWESLTWGGEKQDGRRYFIDPFPKKILHPSYRPLETLLRAMSLQLAGDLGLMESRSDPEYLHEAFQRLIFEFLSEHSSKNSDFLILTKSRRLRE</sequence>